<evidence type="ECO:0000313" key="2">
    <source>
        <dbReference type="EMBL" id="OGD24221.1"/>
    </source>
</evidence>
<keyword evidence="1" id="KW-0472">Membrane</keyword>
<accession>A0A1F5B0R6</accession>
<name>A0A1F5B0R6_9BACT</name>
<dbReference type="AlphaFoldDB" id="A0A1F5B0R6"/>
<sequence length="107" mass="11838">MTHVLFSNTAHFTGGNMDTIMQIVSIALIIIGTGYIIGKKEALAKNGIDVSIPWSLVFSGSFILLILFQNGLTWPFMLVTDGAWGFLMFMDIIFASGTPPPQKEKRW</sequence>
<evidence type="ECO:0000313" key="3">
    <source>
        <dbReference type="Proteomes" id="UP000176639"/>
    </source>
</evidence>
<keyword evidence="1" id="KW-1133">Transmembrane helix</keyword>
<gene>
    <name evidence="2" type="ORF">A2Z10_02900</name>
</gene>
<feature type="transmembrane region" description="Helical" evidence="1">
    <location>
        <begin position="74"/>
        <end position="97"/>
    </location>
</feature>
<reference evidence="2 3" key="1">
    <citation type="journal article" date="2016" name="Nat. Commun.">
        <title>Thousands of microbial genomes shed light on interconnected biogeochemical processes in an aquifer system.</title>
        <authorList>
            <person name="Anantharaman K."/>
            <person name="Brown C.T."/>
            <person name="Hug L.A."/>
            <person name="Sharon I."/>
            <person name="Castelle C.J."/>
            <person name="Probst A.J."/>
            <person name="Thomas B.C."/>
            <person name="Singh A."/>
            <person name="Wilkins M.J."/>
            <person name="Karaoz U."/>
            <person name="Brodie E.L."/>
            <person name="Williams K.H."/>
            <person name="Hubbard S.S."/>
            <person name="Banfield J.F."/>
        </authorList>
    </citation>
    <scope>NUCLEOTIDE SEQUENCE [LARGE SCALE GENOMIC DNA]</scope>
</reference>
<proteinExistence type="predicted"/>
<evidence type="ECO:0000256" key="1">
    <source>
        <dbReference type="SAM" id="Phobius"/>
    </source>
</evidence>
<keyword evidence="1" id="KW-0812">Transmembrane</keyword>
<dbReference type="Proteomes" id="UP000176639">
    <property type="component" value="Unassembled WGS sequence"/>
</dbReference>
<organism evidence="2 3">
    <name type="scientific">Candidatus Azambacteria bacterium RBG_16_47_10</name>
    <dbReference type="NCBI Taxonomy" id="1797292"/>
    <lineage>
        <taxon>Bacteria</taxon>
        <taxon>Candidatus Azamiibacteriota</taxon>
    </lineage>
</organism>
<feature type="transmembrane region" description="Helical" evidence="1">
    <location>
        <begin position="20"/>
        <end position="38"/>
    </location>
</feature>
<feature type="transmembrane region" description="Helical" evidence="1">
    <location>
        <begin position="50"/>
        <end position="68"/>
    </location>
</feature>
<protein>
    <submittedName>
        <fullName evidence="2">Uncharacterized protein</fullName>
    </submittedName>
</protein>
<comment type="caution">
    <text evidence="2">The sequence shown here is derived from an EMBL/GenBank/DDBJ whole genome shotgun (WGS) entry which is preliminary data.</text>
</comment>
<dbReference type="EMBL" id="MEYI01000009">
    <property type="protein sequence ID" value="OGD24221.1"/>
    <property type="molecule type" value="Genomic_DNA"/>
</dbReference>